<name>A0A0E9T6M3_ANGAN</name>
<dbReference type="AlphaFoldDB" id="A0A0E9T6M3"/>
<dbReference type="EMBL" id="GBXM01059500">
    <property type="protein sequence ID" value="JAH49077.1"/>
    <property type="molecule type" value="Transcribed_RNA"/>
</dbReference>
<reference evidence="1" key="1">
    <citation type="submission" date="2014-11" db="EMBL/GenBank/DDBJ databases">
        <authorList>
            <person name="Amaro Gonzalez C."/>
        </authorList>
    </citation>
    <scope>NUCLEOTIDE SEQUENCE</scope>
</reference>
<protein>
    <submittedName>
        <fullName evidence="1">Uncharacterized protein</fullName>
    </submittedName>
</protein>
<proteinExistence type="predicted"/>
<evidence type="ECO:0000313" key="1">
    <source>
        <dbReference type="EMBL" id="JAH49077.1"/>
    </source>
</evidence>
<reference evidence="1" key="2">
    <citation type="journal article" date="2015" name="Fish Shellfish Immunol.">
        <title>Early steps in the European eel (Anguilla anguilla)-Vibrio vulnificus interaction in the gills: Role of the RtxA13 toxin.</title>
        <authorList>
            <person name="Callol A."/>
            <person name="Pajuelo D."/>
            <person name="Ebbesson L."/>
            <person name="Teles M."/>
            <person name="MacKenzie S."/>
            <person name="Amaro C."/>
        </authorList>
    </citation>
    <scope>NUCLEOTIDE SEQUENCE</scope>
</reference>
<sequence length="20" mass="2418">MKRNTTLYWGHIASGLKMFY</sequence>
<organism evidence="1">
    <name type="scientific">Anguilla anguilla</name>
    <name type="common">European freshwater eel</name>
    <name type="synonym">Muraena anguilla</name>
    <dbReference type="NCBI Taxonomy" id="7936"/>
    <lineage>
        <taxon>Eukaryota</taxon>
        <taxon>Metazoa</taxon>
        <taxon>Chordata</taxon>
        <taxon>Craniata</taxon>
        <taxon>Vertebrata</taxon>
        <taxon>Euteleostomi</taxon>
        <taxon>Actinopterygii</taxon>
        <taxon>Neopterygii</taxon>
        <taxon>Teleostei</taxon>
        <taxon>Anguilliformes</taxon>
        <taxon>Anguillidae</taxon>
        <taxon>Anguilla</taxon>
    </lineage>
</organism>
<accession>A0A0E9T6M3</accession>